<gene>
    <name evidence="3" type="ORF">C1877_08850</name>
</gene>
<evidence type="ECO:0008006" key="5">
    <source>
        <dbReference type="Google" id="ProtNLM"/>
    </source>
</evidence>
<dbReference type="RefSeq" id="WP_114568976.1">
    <property type="nucleotide sequence ID" value="NZ_CABMMS010000005.1"/>
</dbReference>
<proteinExistence type="predicted"/>
<dbReference type="Gene3D" id="3.30.450.20">
    <property type="entry name" value="PAS domain"/>
    <property type="match status" value="1"/>
</dbReference>
<name>A0A369M097_9ACTN</name>
<sequence length="369" mass="40711">MKSRKTLISILVTLVSVAVIAGTVLFARFVQDSLWEKSVTDVLEVTEQGQHALDTYFGKDLDTLDLFASELSLQHPDDEARMAEKLALFGAGNDGTVYVCANLVTGAVYRTDNDSAANLTAEQLVLAETAGERGVMEPFLDERTGSNMIGVYERFAFSDGTPGIVRKARPLNDMEARFSLSFYNGSGFSYVVNTEGDVVMRSQHRNSNRTFSNIYDIVGYEGNDEADVESFRAALEQNARGVALFSYHGDDYVFCYTPLAGTDGWDVVSIIPNDVVMEQANAIINATLLLCLVIIAGLGIVLAVYWRGSRAHRREIERMAFYDDLTGLYSAAKFALEGDERLAELGRGGSGGGVRRHRQLQAHQRRRRL</sequence>
<keyword evidence="2" id="KW-0472">Membrane</keyword>
<organism evidence="3 4">
    <name type="scientific">Gordonibacter pamelaeae</name>
    <dbReference type="NCBI Taxonomy" id="471189"/>
    <lineage>
        <taxon>Bacteria</taxon>
        <taxon>Bacillati</taxon>
        <taxon>Actinomycetota</taxon>
        <taxon>Coriobacteriia</taxon>
        <taxon>Eggerthellales</taxon>
        <taxon>Eggerthellaceae</taxon>
        <taxon>Gordonibacter</taxon>
    </lineage>
</organism>
<dbReference type="EMBL" id="PPTS01000005">
    <property type="protein sequence ID" value="RDB64824.1"/>
    <property type="molecule type" value="Genomic_DNA"/>
</dbReference>
<feature type="transmembrane region" description="Helical" evidence="2">
    <location>
        <begin position="282"/>
        <end position="306"/>
    </location>
</feature>
<feature type="compositionally biased region" description="Basic residues" evidence="1">
    <location>
        <begin position="354"/>
        <end position="369"/>
    </location>
</feature>
<dbReference type="Proteomes" id="UP000254000">
    <property type="component" value="Unassembled WGS sequence"/>
</dbReference>
<dbReference type="AlphaFoldDB" id="A0A369M097"/>
<evidence type="ECO:0000313" key="4">
    <source>
        <dbReference type="Proteomes" id="UP000254000"/>
    </source>
</evidence>
<reference evidence="3 4" key="1">
    <citation type="journal article" date="2018" name="Elife">
        <title>Discovery and characterization of a prevalent human gut bacterial enzyme sufficient for the inactivation of a family of plant toxins.</title>
        <authorList>
            <person name="Koppel N."/>
            <person name="Bisanz J.E."/>
            <person name="Pandelia M.E."/>
            <person name="Turnbaugh P.J."/>
            <person name="Balskus E.P."/>
        </authorList>
    </citation>
    <scope>NUCLEOTIDE SEQUENCE [LARGE SCALE GENOMIC DNA]</scope>
    <source>
        <strain evidence="3 4">3C</strain>
    </source>
</reference>
<comment type="caution">
    <text evidence="3">The sequence shown here is derived from an EMBL/GenBank/DDBJ whole genome shotgun (WGS) entry which is preliminary data.</text>
</comment>
<dbReference type="OrthoDB" id="597657at2"/>
<evidence type="ECO:0000256" key="1">
    <source>
        <dbReference type="SAM" id="MobiDB-lite"/>
    </source>
</evidence>
<dbReference type="GeneID" id="78359795"/>
<evidence type="ECO:0000256" key="2">
    <source>
        <dbReference type="SAM" id="Phobius"/>
    </source>
</evidence>
<keyword evidence="4" id="KW-1185">Reference proteome</keyword>
<evidence type="ECO:0000313" key="3">
    <source>
        <dbReference type="EMBL" id="RDB64824.1"/>
    </source>
</evidence>
<keyword evidence="2" id="KW-1133">Transmembrane helix</keyword>
<accession>A0A369M097</accession>
<protein>
    <recommendedName>
        <fullName evidence="5">Cache domain-containing protein</fullName>
    </recommendedName>
</protein>
<keyword evidence="2" id="KW-0812">Transmembrane</keyword>
<feature type="region of interest" description="Disordered" evidence="1">
    <location>
        <begin position="347"/>
        <end position="369"/>
    </location>
</feature>